<dbReference type="EMBL" id="JADJNC010000004">
    <property type="protein sequence ID" value="MBK7422226.1"/>
    <property type="molecule type" value="Genomic_DNA"/>
</dbReference>
<reference evidence="2" key="1">
    <citation type="submission" date="2020-10" db="EMBL/GenBank/DDBJ databases">
        <title>Connecting structure to function with the recovery of over 1000 high-quality activated sludge metagenome-assembled genomes encoding full-length rRNA genes using long-read sequencing.</title>
        <authorList>
            <person name="Singleton C.M."/>
            <person name="Petriglieri F."/>
            <person name="Kristensen J.M."/>
            <person name="Kirkegaard R.H."/>
            <person name="Michaelsen T.Y."/>
            <person name="Andersen M.H."/>
            <person name="Karst S.M."/>
            <person name="Dueholm M.S."/>
            <person name="Nielsen P.H."/>
            <person name="Albertsen M."/>
        </authorList>
    </citation>
    <scope>NUCLEOTIDE SEQUENCE</scope>
    <source>
        <strain evidence="2">EsbW_18-Q3-R4-48_MAXAC.044</strain>
    </source>
</reference>
<accession>A0A9D7FCE4</accession>
<evidence type="ECO:0000256" key="1">
    <source>
        <dbReference type="SAM" id="MobiDB-lite"/>
    </source>
</evidence>
<gene>
    <name evidence="2" type="ORF">IPJ48_03515</name>
</gene>
<comment type="caution">
    <text evidence="2">The sequence shown here is derived from an EMBL/GenBank/DDBJ whole genome shotgun (WGS) entry which is preliminary data.</text>
</comment>
<organism evidence="2 3">
    <name type="scientific">Candidatus Propionivibrio dominans</name>
    <dbReference type="NCBI Taxonomy" id="2954373"/>
    <lineage>
        <taxon>Bacteria</taxon>
        <taxon>Pseudomonadati</taxon>
        <taxon>Pseudomonadota</taxon>
        <taxon>Betaproteobacteria</taxon>
        <taxon>Rhodocyclales</taxon>
        <taxon>Rhodocyclaceae</taxon>
        <taxon>Propionivibrio</taxon>
    </lineage>
</organism>
<dbReference type="AlphaFoldDB" id="A0A9D7FCE4"/>
<evidence type="ECO:0000313" key="3">
    <source>
        <dbReference type="Proteomes" id="UP000886602"/>
    </source>
</evidence>
<name>A0A9D7FCE4_9RHOO</name>
<feature type="region of interest" description="Disordered" evidence="1">
    <location>
        <begin position="1"/>
        <end position="33"/>
    </location>
</feature>
<sequence>MANSPTPGKEQLSDTATSATRARASTKTAAAAKSDKIFKPKKDKLVRDSFTMPESEYSLIAAVKRRCLAKGVAVKKSEVLRAAVIGFAALSDAELTSALQTLVVIKTGRPPQGKK</sequence>
<dbReference type="Proteomes" id="UP000886602">
    <property type="component" value="Unassembled WGS sequence"/>
</dbReference>
<evidence type="ECO:0000313" key="2">
    <source>
        <dbReference type="EMBL" id="MBK7422226.1"/>
    </source>
</evidence>
<feature type="compositionally biased region" description="Low complexity" evidence="1">
    <location>
        <begin position="13"/>
        <end position="32"/>
    </location>
</feature>
<protein>
    <submittedName>
        <fullName evidence="2">Uncharacterized protein</fullName>
    </submittedName>
</protein>
<proteinExistence type="predicted"/>